<evidence type="ECO:0000313" key="2">
    <source>
        <dbReference type="Proteomes" id="UP001073122"/>
    </source>
</evidence>
<proteinExistence type="predicted"/>
<protein>
    <submittedName>
        <fullName evidence="1">Uncharacterized protein</fullName>
    </submittedName>
</protein>
<dbReference type="RefSeq" id="WP_267267379.1">
    <property type="nucleotide sequence ID" value="NZ_JAOVZW010000029.1"/>
</dbReference>
<dbReference type="Proteomes" id="UP001073122">
    <property type="component" value="Unassembled WGS sequence"/>
</dbReference>
<reference evidence="1" key="1">
    <citation type="submission" date="2022-10" db="EMBL/GenBank/DDBJ databases">
        <title>Chryseobacterium sp. nov., a novel bacterial species.</title>
        <authorList>
            <person name="Cao Y."/>
        </authorList>
    </citation>
    <scope>NUCLEOTIDE SEQUENCE</scope>
    <source>
        <strain evidence="1">CCTCC AB2015118</strain>
    </source>
</reference>
<name>A0ABT3XWT1_9FLAO</name>
<gene>
    <name evidence="1" type="ORF">OF897_19710</name>
</gene>
<comment type="caution">
    <text evidence="1">The sequence shown here is derived from an EMBL/GenBank/DDBJ whole genome shotgun (WGS) entry which is preliminary data.</text>
</comment>
<accession>A0ABT3XWT1</accession>
<dbReference type="EMBL" id="JAOVZW010000029">
    <property type="protein sequence ID" value="MCX8526145.1"/>
    <property type="molecule type" value="Genomic_DNA"/>
</dbReference>
<sequence>MTDLETILSWFQTGDMPTEEEFKETFSSFRLKNTKIPIAEVEKLESLLNSKINADDYVKDGKIRADKIEALGLTELIESSEKDISEFAENSDKYEFQQNDFIAIPDDEENFSLFIFKGGEKNSKSNYLPTGLTSIMISMVEGLQMVLDSKLSKPTEVGNYFINHNTNSGYRAINPTVNYLLFWNNTDFLSSDIYNNSGKYGIGTTTPSEMLHLNNGRIRAKAMVFDENSEILPYQITHNNKRYYGSDLTGTSRLFMYRDFADYKALWQSFTEPEKIEIKTLMNGGWTTNTMSVYISYPRFIKSNDPEPAFITLIGANLNLPPTSFTIEILNSSDTVVATIDNSHVSLTDSNKLNFWDNTLKLLPLGIYKIRLWNGAAYYIHNNAIEIKDIIDVVDLSDNVWTIKTYNDEPYDNINTLNDRVNISVDVDFANNMPNNGQAMISALSKSYVTNQDNFIINIGLTCTGTNPNNDNNLFPLGLTTTDTPNLFTDMLIWMGYSGSNYQINQIKSSVGGFFNVPISTEATLLIQKQGSNITVVLSVGTSIFVGYTIVDTSVLKNIYFKSLYFRNFNTNPNSISGAYIYKINSIIKY</sequence>
<keyword evidence="2" id="KW-1185">Reference proteome</keyword>
<evidence type="ECO:0000313" key="1">
    <source>
        <dbReference type="EMBL" id="MCX8526145.1"/>
    </source>
</evidence>
<organism evidence="1 2">
    <name type="scientific">Chryseobacterium formosus</name>
    <dbReference type="NCBI Taxonomy" id="1537363"/>
    <lineage>
        <taxon>Bacteria</taxon>
        <taxon>Pseudomonadati</taxon>
        <taxon>Bacteroidota</taxon>
        <taxon>Flavobacteriia</taxon>
        <taxon>Flavobacteriales</taxon>
        <taxon>Weeksellaceae</taxon>
        <taxon>Chryseobacterium group</taxon>
        <taxon>Chryseobacterium</taxon>
    </lineage>
</organism>